<comment type="catalytic activity">
    <reaction evidence="1">
        <text>S-ubiquitinyl-[E2 ubiquitin-conjugating enzyme]-L-cysteine + [acceptor protein]-L-lysine = [E2 ubiquitin-conjugating enzyme]-L-cysteine + N(6)-ubiquitinyl-[acceptor protein]-L-lysine.</text>
        <dbReference type="EC" id="2.3.2.27"/>
    </reaction>
</comment>
<protein>
    <recommendedName>
        <fullName evidence="4">RING-type E3 ubiquitin transferase</fullName>
        <ecNumber evidence="4">2.3.2.27</ecNumber>
    </recommendedName>
</protein>
<comment type="subcellular location">
    <subcellularLocation>
        <location evidence="2">Membrane</location>
        <topology evidence="2">Single-pass membrane protein</topology>
    </subcellularLocation>
</comment>
<dbReference type="InterPro" id="IPR013083">
    <property type="entry name" value="Znf_RING/FYVE/PHD"/>
</dbReference>
<dbReference type="PANTHER" id="PTHR46913">
    <property type="entry name" value="RING-H2 FINGER PROTEIN ATL16"/>
    <property type="match status" value="1"/>
</dbReference>
<dbReference type="GO" id="GO:0061630">
    <property type="term" value="F:ubiquitin protein ligase activity"/>
    <property type="evidence" value="ECO:0007669"/>
    <property type="project" value="UniProtKB-EC"/>
</dbReference>
<feature type="domain" description="RING-type" evidence="17">
    <location>
        <begin position="195"/>
        <end position="237"/>
    </location>
</feature>
<keyword evidence="19" id="KW-1185">Reference proteome</keyword>
<keyword evidence="6 16" id="KW-0812">Transmembrane</keyword>
<feature type="transmembrane region" description="Helical" evidence="16">
    <location>
        <begin position="95"/>
        <end position="116"/>
    </location>
</feature>
<comment type="pathway">
    <text evidence="3">Protein modification; protein ubiquitination.</text>
</comment>
<keyword evidence="8 14" id="KW-0863">Zinc-finger</keyword>
<evidence type="ECO:0000256" key="16">
    <source>
        <dbReference type="SAM" id="Phobius"/>
    </source>
</evidence>
<evidence type="ECO:0000313" key="18">
    <source>
        <dbReference type="EMBL" id="KAK4794382.1"/>
    </source>
</evidence>
<dbReference type="InterPro" id="IPR044600">
    <property type="entry name" value="ATL1/ATL16-like"/>
</dbReference>
<organism evidence="18 19">
    <name type="scientific">Trapa natans</name>
    <name type="common">Water chestnut</name>
    <dbReference type="NCBI Taxonomy" id="22666"/>
    <lineage>
        <taxon>Eukaryota</taxon>
        <taxon>Viridiplantae</taxon>
        <taxon>Streptophyta</taxon>
        <taxon>Embryophyta</taxon>
        <taxon>Tracheophyta</taxon>
        <taxon>Spermatophyta</taxon>
        <taxon>Magnoliopsida</taxon>
        <taxon>eudicotyledons</taxon>
        <taxon>Gunneridae</taxon>
        <taxon>Pentapetalae</taxon>
        <taxon>rosids</taxon>
        <taxon>malvids</taxon>
        <taxon>Myrtales</taxon>
        <taxon>Lythraceae</taxon>
        <taxon>Trapa</taxon>
    </lineage>
</organism>
<dbReference type="GO" id="GO:0016567">
    <property type="term" value="P:protein ubiquitination"/>
    <property type="evidence" value="ECO:0007669"/>
    <property type="project" value="InterPro"/>
</dbReference>
<gene>
    <name evidence="18" type="ORF">SAY86_012376</name>
</gene>
<feature type="compositionally biased region" description="Polar residues" evidence="15">
    <location>
        <begin position="244"/>
        <end position="257"/>
    </location>
</feature>
<feature type="compositionally biased region" description="Basic and acidic residues" evidence="15">
    <location>
        <begin position="271"/>
        <end position="285"/>
    </location>
</feature>
<keyword evidence="11 16" id="KW-1133">Transmembrane helix</keyword>
<evidence type="ECO:0000259" key="17">
    <source>
        <dbReference type="PROSITE" id="PS50089"/>
    </source>
</evidence>
<dbReference type="GO" id="GO:0008270">
    <property type="term" value="F:zinc ion binding"/>
    <property type="evidence" value="ECO:0007669"/>
    <property type="project" value="UniProtKB-KW"/>
</dbReference>
<dbReference type="PANTHER" id="PTHR46913:SF19">
    <property type="entry name" value="RING-TYPE E3 UBIQUITIN TRANSFERASE"/>
    <property type="match status" value="1"/>
</dbReference>
<evidence type="ECO:0000256" key="3">
    <source>
        <dbReference type="ARBA" id="ARBA00004906"/>
    </source>
</evidence>
<evidence type="ECO:0000256" key="5">
    <source>
        <dbReference type="ARBA" id="ARBA00022679"/>
    </source>
</evidence>
<feature type="compositionally biased region" description="Polar residues" evidence="15">
    <location>
        <begin position="360"/>
        <end position="372"/>
    </location>
</feature>
<evidence type="ECO:0000256" key="9">
    <source>
        <dbReference type="ARBA" id="ARBA00022786"/>
    </source>
</evidence>
<dbReference type="SMART" id="SM01197">
    <property type="entry name" value="FANCL_C"/>
    <property type="match status" value="1"/>
</dbReference>
<evidence type="ECO:0000256" key="2">
    <source>
        <dbReference type="ARBA" id="ARBA00004167"/>
    </source>
</evidence>
<feature type="region of interest" description="Disordered" evidence="15">
    <location>
        <begin position="340"/>
        <end position="386"/>
    </location>
</feature>
<evidence type="ECO:0000256" key="10">
    <source>
        <dbReference type="ARBA" id="ARBA00022833"/>
    </source>
</evidence>
<reference evidence="18 19" key="1">
    <citation type="journal article" date="2023" name="Hortic Res">
        <title>Pangenome of water caltrop reveals structural variations and asymmetric subgenome divergence after allopolyploidization.</title>
        <authorList>
            <person name="Zhang X."/>
            <person name="Chen Y."/>
            <person name="Wang L."/>
            <person name="Yuan Y."/>
            <person name="Fang M."/>
            <person name="Shi L."/>
            <person name="Lu R."/>
            <person name="Comes H.P."/>
            <person name="Ma Y."/>
            <person name="Chen Y."/>
            <person name="Huang G."/>
            <person name="Zhou Y."/>
            <person name="Zheng Z."/>
            <person name="Qiu Y."/>
        </authorList>
    </citation>
    <scope>NUCLEOTIDE SEQUENCE [LARGE SCALE GENOMIC DNA]</scope>
    <source>
        <strain evidence="18">F231</strain>
    </source>
</reference>
<dbReference type="Proteomes" id="UP001346149">
    <property type="component" value="Unassembled WGS sequence"/>
</dbReference>
<dbReference type="GO" id="GO:0016020">
    <property type="term" value="C:membrane"/>
    <property type="evidence" value="ECO:0007669"/>
    <property type="project" value="UniProtKB-SubCell"/>
</dbReference>
<sequence>MSFRYRRLLDEESSPNPSINNTMSTQPINNTMFQICDLFCDPRINDSGYCISSCFNLCPINCRYSIPPRDDPVISDYCPPPPPPPPIFKHHVSPLLLTTFVALSLAFLVVLVYVIYIRLYGCRGNIRGEGGGSLGIAQSQRALPSQDDEFLDNLRPVLDHPIWYIRTVGLEPSVISKITVCKYKRGEGLVEGTDCSVCLTEFEEDETLRLLPKCSHAFHLSCIDTWLRSHTNCPNCRAPIVTNTTLSPSPEPSNNGSWEEIPLDNGSSDVDLGREIESTPQHREETGEESEESEEQNPDRLEDVVHESNSVLQPIRRSVSVDAFSAAKISRAVADLIMAKSSRKSDPESSDEENQDQRNKGSAGSSNPSMRRSVQYLPGSSSSINRSLSWSGRFLPSMYGRSRSTLLPL</sequence>
<dbReference type="Gene3D" id="3.30.40.10">
    <property type="entry name" value="Zinc/RING finger domain, C3HC4 (zinc finger)"/>
    <property type="match status" value="1"/>
</dbReference>
<feature type="region of interest" description="Disordered" evidence="15">
    <location>
        <begin position="1"/>
        <end position="22"/>
    </location>
</feature>
<evidence type="ECO:0000256" key="7">
    <source>
        <dbReference type="ARBA" id="ARBA00022723"/>
    </source>
</evidence>
<keyword evidence="10" id="KW-0862">Zinc</keyword>
<comment type="similarity">
    <text evidence="13">Belongs to the RING-type zinc finger family. ATL subfamily.</text>
</comment>
<dbReference type="CDD" id="cd16461">
    <property type="entry name" value="RING-H2_EL5-like"/>
    <property type="match status" value="1"/>
</dbReference>
<feature type="region of interest" description="Disordered" evidence="15">
    <location>
        <begin position="244"/>
        <end position="300"/>
    </location>
</feature>
<keyword evidence="9" id="KW-0833">Ubl conjugation pathway</keyword>
<dbReference type="EC" id="2.3.2.27" evidence="4"/>
<keyword evidence="12 16" id="KW-0472">Membrane</keyword>
<evidence type="ECO:0000256" key="13">
    <source>
        <dbReference type="ARBA" id="ARBA00024209"/>
    </source>
</evidence>
<dbReference type="PROSITE" id="PS50089">
    <property type="entry name" value="ZF_RING_2"/>
    <property type="match status" value="1"/>
</dbReference>
<dbReference type="Pfam" id="PF13639">
    <property type="entry name" value="zf-RING_2"/>
    <property type="match status" value="1"/>
</dbReference>
<dbReference type="EMBL" id="JAXQNO010000007">
    <property type="protein sequence ID" value="KAK4794382.1"/>
    <property type="molecule type" value="Genomic_DNA"/>
</dbReference>
<comment type="caution">
    <text evidence="18">The sequence shown here is derived from an EMBL/GenBank/DDBJ whole genome shotgun (WGS) entry which is preliminary data.</text>
</comment>
<proteinExistence type="inferred from homology"/>
<evidence type="ECO:0000256" key="11">
    <source>
        <dbReference type="ARBA" id="ARBA00022989"/>
    </source>
</evidence>
<accession>A0AAN7LXH9</accession>
<evidence type="ECO:0000256" key="14">
    <source>
        <dbReference type="PROSITE-ProRule" id="PRU00175"/>
    </source>
</evidence>
<dbReference type="InterPro" id="IPR001841">
    <property type="entry name" value="Znf_RING"/>
</dbReference>
<evidence type="ECO:0000256" key="4">
    <source>
        <dbReference type="ARBA" id="ARBA00012483"/>
    </source>
</evidence>
<dbReference type="FunFam" id="3.30.40.10:FF:000233">
    <property type="entry name" value="RING-H2 finger protein ATL54"/>
    <property type="match status" value="1"/>
</dbReference>
<dbReference type="SMART" id="SM00184">
    <property type="entry name" value="RING"/>
    <property type="match status" value="1"/>
</dbReference>
<evidence type="ECO:0000313" key="19">
    <source>
        <dbReference type="Proteomes" id="UP001346149"/>
    </source>
</evidence>
<evidence type="ECO:0000256" key="15">
    <source>
        <dbReference type="SAM" id="MobiDB-lite"/>
    </source>
</evidence>
<evidence type="ECO:0000256" key="12">
    <source>
        <dbReference type="ARBA" id="ARBA00023136"/>
    </source>
</evidence>
<dbReference type="SUPFAM" id="SSF57850">
    <property type="entry name" value="RING/U-box"/>
    <property type="match status" value="1"/>
</dbReference>
<feature type="compositionally biased region" description="Acidic residues" evidence="15">
    <location>
        <begin position="286"/>
        <end position="296"/>
    </location>
</feature>
<keyword evidence="7" id="KW-0479">Metal-binding</keyword>
<evidence type="ECO:0000256" key="6">
    <source>
        <dbReference type="ARBA" id="ARBA00022692"/>
    </source>
</evidence>
<name>A0AAN7LXH9_TRANT</name>
<keyword evidence="5" id="KW-0808">Transferase</keyword>
<evidence type="ECO:0000256" key="1">
    <source>
        <dbReference type="ARBA" id="ARBA00000900"/>
    </source>
</evidence>
<dbReference type="AlphaFoldDB" id="A0AAN7LXH9"/>
<evidence type="ECO:0000256" key="8">
    <source>
        <dbReference type="ARBA" id="ARBA00022771"/>
    </source>
</evidence>